<dbReference type="Proteomes" id="UP000192439">
    <property type="component" value="Chromosome"/>
</dbReference>
<evidence type="ECO:0000313" key="1">
    <source>
        <dbReference type="EMBL" id="ARI82023.1"/>
    </source>
</evidence>
<keyword evidence="2" id="KW-1185">Reference proteome</keyword>
<protein>
    <submittedName>
        <fullName evidence="1">Uncharacterized protein</fullName>
    </submittedName>
</protein>
<gene>
    <name evidence="1" type="ORF">BH695_2744</name>
</gene>
<accession>A0AB33BUV3</accession>
<organism evidence="1 2">
    <name type="scientific">Microcystis aeruginosa PCC 7806SL</name>
    <dbReference type="NCBI Taxonomy" id="1903187"/>
    <lineage>
        <taxon>Bacteria</taxon>
        <taxon>Bacillati</taxon>
        <taxon>Cyanobacteriota</taxon>
        <taxon>Cyanophyceae</taxon>
        <taxon>Oscillatoriophycideae</taxon>
        <taxon>Chroococcales</taxon>
        <taxon>Microcystaceae</taxon>
        <taxon>Microcystis</taxon>
    </lineage>
</organism>
<dbReference type="EMBL" id="CP020771">
    <property type="protein sequence ID" value="ARI82023.1"/>
    <property type="molecule type" value="Genomic_DNA"/>
</dbReference>
<proteinExistence type="predicted"/>
<reference evidence="1 2" key="1">
    <citation type="journal article" date="2018" name="Harmful Algae">
        <title>The highly heterogeneous methylated genomes and diverse restriction-modification systems of bloom-forming Microcystis.</title>
        <authorList>
            <person name="Zhao L."/>
            <person name="Song Y."/>
            <person name="Li L."/>
            <person name="Gan N."/>
            <person name="Brand J.J."/>
            <person name="Song L."/>
        </authorList>
    </citation>
    <scope>NUCLEOTIDE SEQUENCE [LARGE SCALE GENOMIC DNA]</scope>
    <source>
        <strain evidence="1 2">PCC 7806SL</strain>
    </source>
</reference>
<dbReference type="AlphaFoldDB" id="A0AB33BUV3"/>
<evidence type="ECO:0000313" key="2">
    <source>
        <dbReference type="Proteomes" id="UP000192439"/>
    </source>
</evidence>
<name>A0AB33BUV3_MICA7</name>
<sequence>MGSGVAIVVGSDLLGSDLLGSGLEGTSEDVVVVLFLLIVSLDV</sequence>